<dbReference type="PANTHER" id="PTHR11592:SF78">
    <property type="entry name" value="GLUTATHIONE PEROXIDASE"/>
    <property type="match status" value="1"/>
</dbReference>
<comment type="caution">
    <text evidence="6">The sequence shown here is derived from an EMBL/GenBank/DDBJ whole genome shotgun (WGS) entry which is preliminary data.</text>
</comment>
<dbReference type="PANTHER" id="PTHR11592">
    <property type="entry name" value="GLUTATHIONE PEROXIDASE"/>
    <property type="match status" value="1"/>
</dbReference>
<dbReference type="EMBL" id="JBHSMJ010000039">
    <property type="protein sequence ID" value="MFC5451627.1"/>
    <property type="molecule type" value="Genomic_DNA"/>
</dbReference>
<keyword evidence="3 4" id="KW-0560">Oxidoreductase</keyword>
<accession>A0ABW0KGB7</accession>
<dbReference type="PROSITE" id="PS51352">
    <property type="entry name" value="THIOREDOXIN_2"/>
    <property type="match status" value="1"/>
</dbReference>
<dbReference type="SUPFAM" id="SSF52833">
    <property type="entry name" value="Thioredoxin-like"/>
    <property type="match status" value="1"/>
</dbReference>
<dbReference type="InterPro" id="IPR013766">
    <property type="entry name" value="Thioredoxin_domain"/>
</dbReference>
<name>A0ABW0KGB7_9BACL</name>
<dbReference type="CDD" id="cd00340">
    <property type="entry name" value="GSH_Peroxidase"/>
    <property type="match status" value="1"/>
</dbReference>
<gene>
    <name evidence="6" type="ORF">ACFPOG_25840</name>
</gene>
<keyword evidence="7" id="KW-1185">Reference proteome</keyword>
<dbReference type="InterPro" id="IPR029760">
    <property type="entry name" value="GPX_CS"/>
</dbReference>
<dbReference type="Pfam" id="PF00255">
    <property type="entry name" value="GSHPx"/>
    <property type="match status" value="1"/>
</dbReference>
<keyword evidence="2 4" id="KW-0575">Peroxidase</keyword>
<evidence type="ECO:0000259" key="5">
    <source>
        <dbReference type="PROSITE" id="PS51352"/>
    </source>
</evidence>
<evidence type="ECO:0000256" key="1">
    <source>
        <dbReference type="ARBA" id="ARBA00006926"/>
    </source>
</evidence>
<sequence>MSFYNFIANSIDGKFADLSIYRGKVLLIVNTASRCSYSRQFADLQKLYEKYRKQGLEILAFPCNQFNEKEPGNNSEVSAYCKSNFRLTFPLFEKVEVRGQNAHPLFKFLTEQAPFRGFDTQTANGQWMQNFLQEKYPDIYAGDGIKWNFTKFLIDRNGHVQARYETTTEPIDLEEVIESLL</sequence>
<dbReference type="InterPro" id="IPR000889">
    <property type="entry name" value="Glutathione_peroxidase"/>
</dbReference>
<evidence type="ECO:0000256" key="4">
    <source>
        <dbReference type="RuleBase" id="RU000499"/>
    </source>
</evidence>
<evidence type="ECO:0000313" key="7">
    <source>
        <dbReference type="Proteomes" id="UP001596044"/>
    </source>
</evidence>
<evidence type="ECO:0000256" key="3">
    <source>
        <dbReference type="ARBA" id="ARBA00023002"/>
    </source>
</evidence>
<evidence type="ECO:0000256" key="2">
    <source>
        <dbReference type="ARBA" id="ARBA00022559"/>
    </source>
</evidence>
<reference evidence="7" key="1">
    <citation type="journal article" date="2019" name="Int. J. Syst. Evol. Microbiol.">
        <title>The Global Catalogue of Microorganisms (GCM) 10K type strain sequencing project: providing services to taxonomists for standard genome sequencing and annotation.</title>
        <authorList>
            <consortium name="The Broad Institute Genomics Platform"/>
            <consortium name="The Broad Institute Genome Sequencing Center for Infectious Disease"/>
            <person name="Wu L."/>
            <person name="Ma J."/>
        </authorList>
    </citation>
    <scope>NUCLEOTIDE SEQUENCE [LARGE SCALE GENOMIC DNA]</scope>
    <source>
        <strain evidence="7">KACC 11904</strain>
    </source>
</reference>
<dbReference type="InterPro" id="IPR036249">
    <property type="entry name" value="Thioredoxin-like_sf"/>
</dbReference>
<protein>
    <recommendedName>
        <fullName evidence="4">Glutathione peroxidase</fullName>
    </recommendedName>
</protein>
<dbReference type="Gene3D" id="3.40.30.10">
    <property type="entry name" value="Glutaredoxin"/>
    <property type="match status" value="1"/>
</dbReference>
<dbReference type="PROSITE" id="PS51355">
    <property type="entry name" value="GLUTATHIONE_PEROXID_3"/>
    <property type="match status" value="1"/>
</dbReference>
<dbReference type="Proteomes" id="UP001596044">
    <property type="component" value="Unassembled WGS sequence"/>
</dbReference>
<organism evidence="6 7">
    <name type="scientific">Paenibacillus aestuarii</name>
    <dbReference type="NCBI Taxonomy" id="516965"/>
    <lineage>
        <taxon>Bacteria</taxon>
        <taxon>Bacillati</taxon>
        <taxon>Bacillota</taxon>
        <taxon>Bacilli</taxon>
        <taxon>Bacillales</taxon>
        <taxon>Paenibacillaceae</taxon>
        <taxon>Paenibacillus</taxon>
    </lineage>
</organism>
<dbReference type="PROSITE" id="PS00763">
    <property type="entry name" value="GLUTATHIONE_PEROXID_2"/>
    <property type="match status" value="1"/>
</dbReference>
<dbReference type="GO" id="GO:0004601">
    <property type="term" value="F:peroxidase activity"/>
    <property type="evidence" value="ECO:0007669"/>
    <property type="project" value="UniProtKB-KW"/>
</dbReference>
<dbReference type="RefSeq" id="WP_270881113.1">
    <property type="nucleotide sequence ID" value="NZ_JAQFVF010000045.1"/>
</dbReference>
<feature type="domain" description="Thioredoxin" evidence="5">
    <location>
        <begin position="1"/>
        <end position="181"/>
    </location>
</feature>
<proteinExistence type="inferred from homology"/>
<dbReference type="PRINTS" id="PR01011">
    <property type="entry name" value="GLUTPROXDASE"/>
</dbReference>
<evidence type="ECO:0000313" key="6">
    <source>
        <dbReference type="EMBL" id="MFC5451627.1"/>
    </source>
</evidence>
<comment type="similarity">
    <text evidence="1 4">Belongs to the glutathione peroxidase family.</text>
</comment>
<dbReference type="PIRSF" id="PIRSF000303">
    <property type="entry name" value="Glutathion_perox"/>
    <property type="match status" value="1"/>
</dbReference>